<keyword evidence="4" id="KW-1185">Reference proteome</keyword>
<evidence type="ECO:0000313" key="4">
    <source>
        <dbReference type="Proteomes" id="UP001432322"/>
    </source>
</evidence>
<feature type="compositionally biased region" description="Basic and acidic residues" evidence="1">
    <location>
        <begin position="236"/>
        <end position="248"/>
    </location>
</feature>
<proteinExistence type="predicted"/>
<dbReference type="PANTHER" id="PTHR37968:SF1">
    <property type="entry name" value="LEUCINE-RICH REPEAT-CONTAINING PROTEIN"/>
    <property type="match status" value="1"/>
</dbReference>
<feature type="non-terminal residue" evidence="3">
    <location>
        <position position="329"/>
    </location>
</feature>
<dbReference type="Proteomes" id="UP001432322">
    <property type="component" value="Unassembled WGS sequence"/>
</dbReference>
<reference evidence="3" key="1">
    <citation type="submission" date="2023-10" db="EMBL/GenBank/DDBJ databases">
        <title>Genome assembly of Pristionchus species.</title>
        <authorList>
            <person name="Yoshida K."/>
            <person name="Sommer R.J."/>
        </authorList>
    </citation>
    <scope>NUCLEOTIDE SEQUENCE</scope>
    <source>
        <strain evidence="3">RS5133</strain>
    </source>
</reference>
<evidence type="ECO:0000256" key="1">
    <source>
        <dbReference type="SAM" id="MobiDB-lite"/>
    </source>
</evidence>
<comment type="caution">
    <text evidence="3">The sequence shown here is derived from an EMBL/GenBank/DDBJ whole genome shotgun (WGS) entry which is preliminary data.</text>
</comment>
<evidence type="ECO:0000256" key="2">
    <source>
        <dbReference type="SAM" id="Phobius"/>
    </source>
</evidence>
<feature type="region of interest" description="Disordered" evidence="1">
    <location>
        <begin position="209"/>
        <end position="248"/>
    </location>
</feature>
<evidence type="ECO:0000313" key="3">
    <source>
        <dbReference type="EMBL" id="GMT20224.1"/>
    </source>
</evidence>
<dbReference type="AlphaFoldDB" id="A0AAV5VL24"/>
<accession>A0AAV5VL24</accession>
<dbReference type="EMBL" id="BTSY01000003">
    <property type="protein sequence ID" value="GMT20224.1"/>
    <property type="molecule type" value="Genomic_DNA"/>
</dbReference>
<feature type="transmembrane region" description="Helical" evidence="2">
    <location>
        <begin position="137"/>
        <end position="159"/>
    </location>
</feature>
<keyword evidence="2" id="KW-0812">Transmembrane</keyword>
<organism evidence="3 4">
    <name type="scientific">Pristionchus fissidentatus</name>
    <dbReference type="NCBI Taxonomy" id="1538716"/>
    <lineage>
        <taxon>Eukaryota</taxon>
        <taxon>Metazoa</taxon>
        <taxon>Ecdysozoa</taxon>
        <taxon>Nematoda</taxon>
        <taxon>Chromadorea</taxon>
        <taxon>Rhabditida</taxon>
        <taxon>Rhabditina</taxon>
        <taxon>Diplogasteromorpha</taxon>
        <taxon>Diplogasteroidea</taxon>
        <taxon>Neodiplogasteridae</taxon>
        <taxon>Pristionchus</taxon>
    </lineage>
</organism>
<keyword evidence="2" id="KW-0472">Membrane</keyword>
<feature type="compositionally biased region" description="Basic and acidic residues" evidence="1">
    <location>
        <begin position="211"/>
        <end position="226"/>
    </location>
</feature>
<dbReference type="PANTHER" id="PTHR37968">
    <property type="entry name" value="PROTEIN CBG06678"/>
    <property type="match status" value="1"/>
</dbReference>
<feature type="non-terminal residue" evidence="3">
    <location>
        <position position="1"/>
    </location>
</feature>
<gene>
    <name evidence="3" type="ORF">PFISCL1PPCAC_11521</name>
</gene>
<feature type="region of interest" description="Disordered" evidence="1">
    <location>
        <begin position="297"/>
        <end position="329"/>
    </location>
</feature>
<name>A0AAV5VL24_9BILA</name>
<sequence length="329" mass="37057">LRGQPNNMKCEYRNDKHVWVLGGELIEGNNEVECRKTQQCKPDILIAKCEMGPEDSRCFVTANNSTRCTNNKLHVDGQINSISCNIDDGKWKVNGSSDLSADTKLDCGISPSSIAAKLSGCHHAKRKAAKTTRIYRAIFYISLVIIFLLLLANIGIFFGRPLLAKKFKKGNQPGSGITSDLKTAKELEKDLKKGKRIWRNPLKAAYNPVLDKQKKDVEEKSRRANEAENPQQNAENEPKPFRIPPKDIPLKGPLVLRTRYHGEQNHDLEFIPGVVSLDHDVVFDPTLNEAVEIGKGVERYETGDQPNSESKKSTFFPYPEDEARERKEE</sequence>
<keyword evidence="2" id="KW-1133">Transmembrane helix</keyword>
<protein>
    <submittedName>
        <fullName evidence="3">Uncharacterized protein</fullName>
    </submittedName>
</protein>